<comment type="subcellular location">
    <subcellularLocation>
        <location evidence="1">Membrane</location>
        <topology evidence="1">Multi-pass membrane protein</topology>
    </subcellularLocation>
</comment>
<dbReference type="PANTHER" id="PTHR10519">
    <property type="entry name" value="GABA-B RECEPTOR"/>
    <property type="match status" value="1"/>
</dbReference>
<keyword evidence="5 9" id="KW-0472">Membrane</keyword>
<evidence type="ECO:0000256" key="7">
    <source>
        <dbReference type="ARBA" id="ARBA00023180"/>
    </source>
</evidence>
<gene>
    <name evidence="11" type="ORF">OS493_015460</name>
</gene>
<dbReference type="GO" id="GO:0004965">
    <property type="term" value="F:G protein-coupled GABA receptor activity"/>
    <property type="evidence" value="ECO:0007669"/>
    <property type="project" value="InterPro"/>
</dbReference>
<keyword evidence="2 9" id="KW-0812">Transmembrane</keyword>
<proteinExistence type="predicted"/>
<dbReference type="Proteomes" id="UP001163046">
    <property type="component" value="Unassembled WGS sequence"/>
</dbReference>
<dbReference type="PANTHER" id="PTHR10519:SF20">
    <property type="entry name" value="G-PROTEIN COUPLED RECEPTOR 156-RELATED"/>
    <property type="match status" value="1"/>
</dbReference>
<sequence length="264" mass="30388">MVDTWTKRRQRMLRCGNEMPDTKSLFFLSHQSVISKTRLYTYPNKTGEQIIDEYRARVDNYNDTSNRSNLFLNVYDAVATANNLDFATPNVGTASLRRLGAGQFDVDTGAFTASSEIQWFAGTPYTKTSETYTYRTIDRTLFIAWVVFAVLGIIYALFCLLTLVLNFKKKIVKNSGPVISILIILGCILNYITVILYGFDYSRVSADQVTRLCRARSWTFAIGFTLSVGGLVAKLWMAYSVLKERFVRSRNVMMFWMLEFWFFF</sequence>
<organism evidence="11 12">
    <name type="scientific">Desmophyllum pertusum</name>
    <dbReference type="NCBI Taxonomy" id="174260"/>
    <lineage>
        <taxon>Eukaryota</taxon>
        <taxon>Metazoa</taxon>
        <taxon>Cnidaria</taxon>
        <taxon>Anthozoa</taxon>
        <taxon>Hexacorallia</taxon>
        <taxon>Scleractinia</taxon>
        <taxon>Caryophylliina</taxon>
        <taxon>Caryophylliidae</taxon>
        <taxon>Desmophyllum</taxon>
    </lineage>
</organism>
<protein>
    <recommendedName>
        <fullName evidence="10">G-protein coupled receptors family 3 profile domain-containing protein</fullName>
    </recommendedName>
</protein>
<evidence type="ECO:0000259" key="10">
    <source>
        <dbReference type="Pfam" id="PF00003"/>
    </source>
</evidence>
<keyword evidence="4" id="KW-0297">G-protein coupled receptor</keyword>
<name>A0A9X0CRH9_9CNID</name>
<evidence type="ECO:0000256" key="8">
    <source>
        <dbReference type="ARBA" id="ARBA00023224"/>
    </source>
</evidence>
<evidence type="ECO:0000256" key="6">
    <source>
        <dbReference type="ARBA" id="ARBA00023170"/>
    </source>
</evidence>
<evidence type="ECO:0000313" key="12">
    <source>
        <dbReference type="Proteomes" id="UP001163046"/>
    </source>
</evidence>
<accession>A0A9X0CRH9</accession>
<dbReference type="PRINTS" id="PR01176">
    <property type="entry name" value="GABABRECEPTR"/>
</dbReference>
<keyword evidence="3 9" id="KW-1133">Transmembrane helix</keyword>
<evidence type="ECO:0000256" key="3">
    <source>
        <dbReference type="ARBA" id="ARBA00022989"/>
    </source>
</evidence>
<dbReference type="Pfam" id="PF00003">
    <property type="entry name" value="7tm_3"/>
    <property type="match status" value="1"/>
</dbReference>
<evidence type="ECO:0000256" key="5">
    <source>
        <dbReference type="ARBA" id="ARBA00023136"/>
    </source>
</evidence>
<dbReference type="EMBL" id="MU826833">
    <property type="protein sequence ID" value="KAJ7372990.1"/>
    <property type="molecule type" value="Genomic_DNA"/>
</dbReference>
<evidence type="ECO:0000256" key="4">
    <source>
        <dbReference type="ARBA" id="ARBA00023040"/>
    </source>
</evidence>
<evidence type="ECO:0000256" key="1">
    <source>
        <dbReference type="ARBA" id="ARBA00004141"/>
    </source>
</evidence>
<evidence type="ECO:0000313" key="11">
    <source>
        <dbReference type="EMBL" id="KAJ7372990.1"/>
    </source>
</evidence>
<evidence type="ECO:0000256" key="9">
    <source>
        <dbReference type="SAM" id="Phobius"/>
    </source>
</evidence>
<feature type="transmembrane region" description="Helical" evidence="9">
    <location>
        <begin position="142"/>
        <end position="165"/>
    </location>
</feature>
<feature type="domain" description="G-protein coupled receptors family 3 profile" evidence="10">
    <location>
        <begin position="137"/>
        <end position="248"/>
    </location>
</feature>
<dbReference type="AlphaFoldDB" id="A0A9X0CRH9"/>
<dbReference type="GO" id="GO:0038039">
    <property type="term" value="C:G protein-coupled receptor heterodimeric complex"/>
    <property type="evidence" value="ECO:0007669"/>
    <property type="project" value="TreeGrafter"/>
</dbReference>
<reference evidence="11" key="1">
    <citation type="submission" date="2023-01" db="EMBL/GenBank/DDBJ databases">
        <title>Genome assembly of the deep-sea coral Lophelia pertusa.</title>
        <authorList>
            <person name="Herrera S."/>
            <person name="Cordes E."/>
        </authorList>
    </citation>
    <scope>NUCLEOTIDE SEQUENCE</scope>
    <source>
        <strain evidence="11">USNM1676648</strain>
        <tissue evidence="11">Polyp</tissue>
    </source>
</reference>
<evidence type="ECO:0000256" key="2">
    <source>
        <dbReference type="ARBA" id="ARBA00022692"/>
    </source>
</evidence>
<feature type="transmembrane region" description="Helical" evidence="9">
    <location>
        <begin position="219"/>
        <end position="242"/>
    </location>
</feature>
<dbReference type="OrthoDB" id="2150267at2759"/>
<dbReference type="GO" id="GO:0007214">
    <property type="term" value="P:gamma-aminobutyric acid signaling pathway"/>
    <property type="evidence" value="ECO:0007669"/>
    <property type="project" value="TreeGrafter"/>
</dbReference>
<keyword evidence="7" id="KW-0325">Glycoprotein</keyword>
<keyword evidence="8" id="KW-0807">Transducer</keyword>
<comment type="caution">
    <text evidence="11">The sequence shown here is derived from an EMBL/GenBank/DDBJ whole genome shotgun (WGS) entry which is preliminary data.</text>
</comment>
<keyword evidence="6" id="KW-0675">Receptor</keyword>
<dbReference type="InterPro" id="IPR002455">
    <property type="entry name" value="GPCR3_GABA-B"/>
</dbReference>
<dbReference type="InterPro" id="IPR017978">
    <property type="entry name" value="GPCR_3_C"/>
</dbReference>
<keyword evidence="12" id="KW-1185">Reference proteome</keyword>
<feature type="transmembrane region" description="Helical" evidence="9">
    <location>
        <begin position="177"/>
        <end position="199"/>
    </location>
</feature>